<evidence type="ECO:0000256" key="5">
    <source>
        <dbReference type="ARBA" id="ARBA00022552"/>
    </source>
</evidence>
<feature type="domain" description="Ribosomal RNA small subunit methyltransferase E methyltransferase" evidence="11">
    <location>
        <begin position="21"/>
        <end position="68"/>
    </location>
</feature>
<evidence type="ECO:0000256" key="4">
    <source>
        <dbReference type="ARBA" id="ARBA00022490"/>
    </source>
</evidence>
<accession>A0A6N9TQK4</accession>
<dbReference type="EMBL" id="JAAGRR010000203">
    <property type="protein sequence ID" value="NDY43545.1"/>
    <property type="molecule type" value="Genomic_DNA"/>
</dbReference>
<evidence type="ECO:0000256" key="1">
    <source>
        <dbReference type="ARBA" id="ARBA00004496"/>
    </source>
</evidence>
<evidence type="ECO:0000256" key="3">
    <source>
        <dbReference type="ARBA" id="ARBA00012328"/>
    </source>
</evidence>
<evidence type="ECO:0000313" key="12">
    <source>
        <dbReference type="EMBL" id="NDY43545.1"/>
    </source>
</evidence>
<evidence type="ECO:0000256" key="2">
    <source>
        <dbReference type="ARBA" id="ARBA00005528"/>
    </source>
</evidence>
<dbReference type="SUPFAM" id="SSF75217">
    <property type="entry name" value="alpha/beta knot"/>
    <property type="match status" value="1"/>
</dbReference>
<dbReference type="InterPro" id="IPR029028">
    <property type="entry name" value="Alpha/beta_knot_MTases"/>
</dbReference>
<dbReference type="InterPro" id="IPR046886">
    <property type="entry name" value="RsmE_MTase_dom"/>
</dbReference>
<evidence type="ECO:0000256" key="8">
    <source>
        <dbReference type="ARBA" id="ARBA00022691"/>
    </source>
</evidence>
<comment type="catalytic activity">
    <reaction evidence="10">
        <text>uridine(1498) in 16S rRNA + S-adenosyl-L-methionine = N(3)-methyluridine(1498) in 16S rRNA + S-adenosyl-L-homocysteine + H(+)</text>
        <dbReference type="Rhea" id="RHEA:42920"/>
        <dbReference type="Rhea" id="RHEA-COMP:10283"/>
        <dbReference type="Rhea" id="RHEA-COMP:10284"/>
        <dbReference type="ChEBI" id="CHEBI:15378"/>
        <dbReference type="ChEBI" id="CHEBI:57856"/>
        <dbReference type="ChEBI" id="CHEBI:59789"/>
        <dbReference type="ChEBI" id="CHEBI:65315"/>
        <dbReference type="ChEBI" id="CHEBI:74502"/>
        <dbReference type="EC" id="2.1.1.193"/>
    </reaction>
</comment>
<dbReference type="GO" id="GO:0070042">
    <property type="term" value="F:rRNA (uridine-N3-)-methyltransferase activity"/>
    <property type="evidence" value="ECO:0007669"/>
    <property type="project" value="TreeGrafter"/>
</dbReference>
<dbReference type="Proteomes" id="UP000469346">
    <property type="component" value="Unassembled WGS sequence"/>
</dbReference>
<keyword evidence="8" id="KW-0949">S-adenosyl-L-methionine</keyword>
<gene>
    <name evidence="12" type="ORF">G3N55_11935</name>
</gene>
<proteinExistence type="inferred from homology"/>
<feature type="non-terminal residue" evidence="12">
    <location>
        <position position="1"/>
    </location>
</feature>
<comment type="similarity">
    <text evidence="2">Belongs to the RNA methyltransferase RsmE family.</text>
</comment>
<dbReference type="NCBIfam" id="TIGR00046">
    <property type="entry name" value="RsmE family RNA methyltransferase"/>
    <property type="match status" value="1"/>
</dbReference>
<protein>
    <recommendedName>
        <fullName evidence="3">16S rRNA (uracil(1498)-N(3))-methyltransferase</fullName>
        <ecNumber evidence="3">2.1.1.193</ecNumber>
    </recommendedName>
</protein>
<dbReference type="GO" id="GO:0005737">
    <property type="term" value="C:cytoplasm"/>
    <property type="evidence" value="ECO:0007669"/>
    <property type="project" value="UniProtKB-SubCell"/>
</dbReference>
<dbReference type="InterPro" id="IPR006700">
    <property type="entry name" value="RsmE"/>
</dbReference>
<keyword evidence="4" id="KW-0963">Cytoplasm</keyword>
<dbReference type="PANTHER" id="PTHR30027">
    <property type="entry name" value="RIBOSOMAL RNA SMALL SUBUNIT METHYLTRANSFERASE E"/>
    <property type="match status" value="1"/>
</dbReference>
<comment type="subcellular location">
    <subcellularLocation>
        <location evidence="1">Cytoplasm</location>
    </subcellularLocation>
</comment>
<evidence type="ECO:0000256" key="6">
    <source>
        <dbReference type="ARBA" id="ARBA00022603"/>
    </source>
</evidence>
<dbReference type="InterPro" id="IPR029026">
    <property type="entry name" value="tRNA_m1G_MTases_N"/>
</dbReference>
<comment type="function">
    <text evidence="9">Specifically methylates the N3 position of the uracil ring of uridine 1498 (m3U1498) in 16S rRNA. Acts on the fully assembled 30S ribosomal subunit.</text>
</comment>
<reference evidence="12 13" key="1">
    <citation type="submission" date="2020-02" db="EMBL/GenBank/DDBJ databases">
        <title>Comparative genomics of sulfur disproportionating microorganisms.</title>
        <authorList>
            <person name="Ward L.M."/>
            <person name="Bertran E."/>
            <person name="Johnston D.T."/>
        </authorList>
    </citation>
    <scope>NUCLEOTIDE SEQUENCE [LARGE SCALE GENOMIC DNA]</scope>
    <source>
        <strain evidence="12 13">DSM 100025</strain>
    </source>
</reference>
<sequence length="78" mass="7584">LWEGGGRPLARAWAELGRPLPCAVLVGPEGGFEAGEAARVEAAGFVPAGLGPRILRGETAAVAALAVLAGLRGGGAGP</sequence>
<dbReference type="PANTHER" id="PTHR30027:SF3">
    <property type="entry name" value="16S RRNA (URACIL(1498)-N(3))-METHYLTRANSFERASE"/>
    <property type="match status" value="1"/>
</dbReference>
<dbReference type="EC" id="2.1.1.193" evidence="3"/>
<keyword evidence="6 12" id="KW-0489">Methyltransferase</keyword>
<dbReference type="GO" id="GO:0070475">
    <property type="term" value="P:rRNA base methylation"/>
    <property type="evidence" value="ECO:0007669"/>
    <property type="project" value="TreeGrafter"/>
</dbReference>
<dbReference type="Pfam" id="PF04452">
    <property type="entry name" value="Methyltrans_RNA"/>
    <property type="match status" value="1"/>
</dbReference>
<evidence type="ECO:0000256" key="7">
    <source>
        <dbReference type="ARBA" id="ARBA00022679"/>
    </source>
</evidence>
<keyword evidence="7 12" id="KW-0808">Transferase</keyword>
<dbReference type="RefSeq" id="WP_163299879.1">
    <property type="nucleotide sequence ID" value="NZ_JAAGRR010000203.1"/>
</dbReference>
<evidence type="ECO:0000256" key="10">
    <source>
        <dbReference type="ARBA" id="ARBA00047944"/>
    </source>
</evidence>
<keyword evidence="13" id="KW-1185">Reference proteome</keyword>
<organism evidence="12 13">
    <name type="scientific">Dissulfurirhabdus thermomarina</name>
    <dbReference type="NCBI Taxonomy" id="1765737"/>
    <lineage>
        <taxon>Bacteria</taxon>
        <taxon>Deltaproteobacteria</taxon>
        <taxon>Dissulfurirhabdaceae</taxon>
        <taxon>Dissulfurirhabdus</taxon>
    </lineage>
</organism>
<comment type="caution">
    <text evidence="12">The sequence shown here is derived from an EMBL/GenBank/DDBJ whole genome shotgun (WGS) entry which is preliminary data.</text>
</comment>
<evidence type="ECO:0000313" key="13">
    <source>
        <dbReference type="Proteomes" id="UP000469346"/>
    </source>
</evidence>
<keyword evidence="5" id="KW-0698">rRNA processing</keyword>
<evidence type="ECO:0000259" key="11">
    <source>
        <dbReference type="Pfam" id="PF04452"/>
    </source>
</evidence>
<name>A0A6N9TQK4_DISTH</name>
<dbReference type="Gene3D" id="3.40.1280.10">
    <property type="match status" value="1"/>
</dbReference>
<dbReference type="AlphaFoldDB" id="A0A6N9TQK4"/>
<evidence type="ECO:0000256" key="9">
    <source>
        <dbReference type="ARBA" id="ARBA00025699"/>
    </source>
</evidence>